<proteinExistence type="predicted"/>
<sequence length="216" mass="24838">MHEYEQHVVCVNNTLLGLTLENTIIAKLFEENKQEKLKNGMLKECLREQKHAKEKVMKACNHVKQKLQDLRDSGLRQMRLYMEARCNILKKGNIRLANEHLSQRSLPHMCFQLSQEYPFNSNQAELVYEAMSRYETSTNVRFVTTATCEKEGMSFCDSCKNWVDFKHPTSGHDCNSSIGILEGGAQIMNLADRCFEVDDDLKTVYGTAMHEIGHSL</sequence>
<dbReference type="Proteomes" id="UP001163321">
    <property type="component" value="Chromosome 8"/>
</dbReference>
<gene>
    <name evidence="1" type="ORF">PsorP6_003376</name>
</gene>
<evidence type="ECO:0000313" key="1">
    <source>
        <dbReference type="EMBL" id="KAI9906511.1"/>
    </source>
</evidence>
<organism evidence="1 2">
    <name type="scientific">Peronosclerospora sorghi</name>
    <dbReference type="NCBI Taxonomy" id="230839"/>
    <lineage>
        <taxon>Eukaryota</taxon>
        <taxon>Sar</taxon>
        <taxon>Stramenopiles</taxon>
        <taxon>Oomycota</taxon>
        <taxon>Peronosporomycetes</taxon>
        <taxon>Peronosporales</taxon>
        <taxon>Peronosporaceae</taxon>
        <taxon>Peronosclerospora</taxon>
    </lineage>
</organism>
<reference evidence="1 2" key="1">
    <citation type="journal article" date="2022" name="bioRxiv">
        <title>The genome of the oomycete Peronosclerospora sorghi, a cosmopolitan pathogen of maize and sorghum, is inflated with dispersed pseudogenes.</title>
        <authorList>
            <person name="Fletcher K."/>
            <person name="Martin F."/>
            <person name="Isakeit T."/>
            <person name="Cavanaugh K."/>
            <person name="Magill C."/>
            <person name="Michelmore R."/>
        </authorList>
    </citation>
    <scope>NUCLEOTIDE SEQUENCE [LARGE SCALE GENOMIC DNA]</scope>
    <source>
        <strain evidence="1">P6</strain>
    </source>
</reference>
<name>A0ACC0VL59_9STRA</name>
<evidence type="ECO:0000313" key="2">
    <source>
        <dbReference type="Proteomes" id="UP001163321"/>
    </source>
</evidence>
<dbReference type="EMBL" id="CM047587">
    <property type="protein sequence ID" value="KAI9906511.1"/>
    <property type="molecule type" value="Genomic_DNA"/>
</dbReference>
<accession>A0ACC0VL59</accession>
<keyword evidence="2" id="KW-1185">Reference proteome</keyword>
<protein>
    <submittedName>
        <fullName evidence="1">Uncharacterized protein</fullName>
    </submittedName>
</protein>
<comment type="caution">
    <text evidence="1">The sequence shown here is derived from an EMBL/GenBank/DDBJ whole genome shotgun (WGS) entry which is preliminary data.</text>
</comment>